<dbReference type="AlphaFoldDB" id="A0A934TP57"/>
<dbReference type="Pfam" id="PF03401">
    <property type="entry name" value="TctC"/>
    <property type="match status" value="1"/>
</dbReference>
<dbReference type="PIRSF" id="PIRSF017082">
    <property type="entry name" value="YflP"/>
    <property type="match status" value="1"/>
</dbReference>
<evidence type="ECO:0000313" key="4">
    <source>
        <dbReference type="Proteomes" id="UP000630528"/>
    </source>
</evidence>
<evidence type="ECO:0000256" key="2">
    <source>
        <dbReference type="SAM" id="SignalP"/>
    </source>
</evidence>
<dbReference type="PANTHER" id="PTHR42928:SF5">
    <property type="entry name" value="BLR1237 PROTEIN"/>
    <property type="match status" value="1"/>
</dbReference>
<dbReference type="InterPro" id="IPR005064">
    <property type="entry name" value="BUG"/>
</dbReference>
<comment type="similarity">
    <text evidence="1">Belongs to the UPF0065 (bug) family.</text>
</comment>
<keyword evidence="4" id="KW-1185">Reference proteome</keyword>
<evidence type="ECO:0000256" key="1">
    <source>
        <dbReference type="ARBA" id="ARBA00006987"/>
    </source>
</evidence>
<dbReference type="InterPro" id="IPR042100">
    <property type="entry name" value="Bug_dom1"/>
</dbReference>
<dbReference type="InterPro" id="IPR006311">
    <property type="entry name" value="TAT_signal"/>
</dbReference>
<dbReference type="PANTHER" id="PTHR42928">
    <property type="entry name" value="TRICARBOXYLATE-BINDING PROTEIN"/>
    <property type="match status" value="1"/>
</dbReference>
<dbReference type="EMBL" id="JAEPWM010000001">
    <property type="protein sequence ID" value="MBK6004946.1"/>
    <property type="molecule type" value="Genomic_DNA"/>
</dbReference>
<dbReference type="Gene3D" id="3.40.190.150">
    <property type="entry name" value="Bordetella uptake gene, domain 1"/>
    <property type="match status" value="1"/>
</dbReference>
<proteinExistence type="inferred from homology"/>
<dbReference type="RefSeq" id="WP_201166313.1">
    <property type="nucleotide sequence ID" value="NZ_JAEPWM010000001.1"/>
</dbReference>
<keyword evidence="2" id="KW-0732">Signal</keyword>
<organism evidence="3 4">
    <name type="scientific">Ramlibacter ginsenosidimutans</name>
    <dbReference type="NCBI Taxonomy" id="502333"/>
    <lineage>
        <taxon>Bacteria</taxon>
        <taxon>Pseudomonadati</taxon>
        <taxon>Pseudomonadota</taxon>
        <taxon>Betaproteobacteria</taxon>
        <taxon>Burkholderiales</taxon>
        <taxon>Comamonadaceae</taxon>
        <taxon>Ramlibacter</taxon>
    </lineage>
</organism>
<reference evidence="3" key="2">
    <citation type="submission" date="2021-01" db="EMBL/GenBank/DDBJ databases">
        <authorList>
            <person name="Kang M."/>
        </authorList>
    </citation>
    <scope>NUCLEOTIDE SEQUENCE</scope>
    <source>
        <strain evidence="3">KACC 17527</strain>
    </source>
</reference>
<name>A0A934TP57_9BURK</name>
<dbReference type="CDD" id="cd07012">
    <property type="entry name" value="PBP2_Bug_TTT"/>
    <property type="match status" value="1"/>
</dbReference>
<comment type="caution">
    <text evidence="3">The sequence shown here is derived from an EMBL/GenBank/DDBJ whole genome shotgun (WGS) entry which is preliminary data.</text>
</comment>
<reference evidence="3" key="1">
    <citation type="journal article" date="2012" name="J. Microbiol. Biotechnol.">
        <title>Ramlibacter ginsenosidimutans sp. nov., with ginsenoside-converting activity.</title>
        <authorList>
            <person name="Wang L."/>
            <person name="An D.S."/>
            <person name="Kim S.G."/>
            <person name="Jin F.X."/>
            <person name="Kim S.C."/>
            <person name="Lee S.T."/>
            <person name="Im W.T."/>
        </authorList>
    </citation>
    <scope>NUCLEOTIDE SEQUENCE</scope>
    <source>
        <strain evidence="3">KACC 17527</strain>
    </source>
</reference>
<dbReference type="SUPFAM" id="SSF53850">
    <property type="entry name" value="Periplasmic binding protein-like II"/>
    <property type="match status" value="1"/>
</dbReference>
<evidence type="ECO:0000313" key="3">
    <source>
        <dbReference type="EMBL" id="MBK6004946.1"/>
    </source>
</evidence>
<feature type="signal peptide" evidence="2">
    <location>
        <begin position="1"/>
        <end position="26"/>
    </location>
</feature>
<feature type="chain" id="PRO_5037428059" evidence="2">
    <location>
        <begin position="27"/>
        <end position="325"/>
    </location>
</feature>
<accession>A0A934TP57</accession>
<dbReference type="PROSITE" id="PS51318">
    <property type="entry name" value="TAT"/>
    <property type="match status" value="1"/>
</dbReference>
<gene>
    <name evidence="3" type="ORF">JJB11_02475</name>
</gene>
<dbReference type="Gene3D" id="3.40.190.10">
    <property type="entry name" value="Periplasmic binding protein-like II"/>
    <property type="match status" value="1"/>
</dbReference>
<sequence>MNTSSLSRRRLLSTALLALAPGFALAQAWPTHTIRLVVAGPAGGSADLAARIIADPLAKELGQPVIVDDKPGAAGAIAVGDLLHSPRDGHTLLVGVNALVSEIPHIVKLQWDMSKEIRPLAELARGGLVLVANPSVPAKDLKELVMYAKAHPGMNVASYSPGTLSHVLGLQLNQAAGTQLVHVGYKGSTQALTDVMGNHVPLMFDGLATSLPMIKGGKIKAYAVSSPKRMPQLPDVPTFHELGYPQLDALAWLGLWSTPDVPAPVQARVREATLKVLADPAVRARLIDTGFDAGLPRTTDDMVKGLKTDYDRVGGVLQAIGFKPE</sequence>
<protein>
    <submittedName>
        <fullName evidence="3">Tripartite tricarboxylate transporter substrate binding protein</fullName>
    </submittedName>
</protein>
<dbReference type="Proteomes" id="UP000630528">
    <property type="component" value="Unassembled WGS sequence"/>
</dbReference>